<protein>
    <submittedName>
        <fullName evidence="2">Uncharacterized protein</fullName>
    </submittedName>
</protein>
<sequence length="101" mass="11476">MGFKNFLTVVSGVFHLPREQRLNGALRLFVRRVKSRKLRFGMIDYRLLNFSILPGLNLHPSDSIADTIPRTAQQSVYPLTGSIGRDTPPDRCSRSHFIPPL</sequence>
<reference evidence="2" key="1">
    <citation type="submission" date="2019-08" db="EMBL/GenBank/DDBJ databases">
        <authorList>
            <person name="Kucharzyk K."/>
            <person name="Murdoch R.W."/>
            <person name="Higgins S."/>
            <person name="Loffler F."/>
        </authorList>
    </citation>
    <scope>NUCLEOTIDE SEQUENCE</scope>
</reference>
<evidence type="ECO:0000313" key="2">
    <source>
        <dbReference type="EMBL" id="MPN11815.1"/>
    </source>
</evidence>
<dbReference type="AlphaFoldDB" id="A0A645FBS4"/>
<dbReference type="EMBL" id="VSSQ01058083">
    <property type="protein sequence ID" value="MPN11815.1"/>
    <property type="molecule type" value="Genomic_DNA"/>
</dbReference>
<accession>A0A645FBS4</accession>
<comment type="caution">
    <text evidence="2">The sequence shown here is derived from an EMBL/GenBank/DDBJ whole genome shotgun (WGS) entry which is preliminary data.</text>
</comment>
<gene>
    <name evidence="2" type="ORF">SDC9_159123</name>
</gene>
<evidence type="ECO:0000256" key="1">
    <source>
        <dbReference type="SAM" id="MobiDB-lite"/>
    </source>
</evidence>
<feature type="region of interest" description="Disordered" evidence="1">
    <location>
        <begin position="79"/>
        <end position="101"/>
    </location>
</feature>
<organism evidence="2">
    <name type="scientific">bioreactor metagenome</name>
    <dbReference type="NCBI Taxonomy" id="1076179"/>
    <lineage>
        <taxon>unclassified sequences</taxon>
        <taxon>metagenomes</taxon>
        <taxon>ecological metagenomes</taxon>
    </lineage>
</organism>
<name>A0A645FBS4_9ZZZZ</name>
<proteinExistence type="predicted"/>